<dbReference type="EMBL" id="JBHMFB010000003">
    <property type="protein sequence ID" value="MFB9088353.1"/>
    <property type="molecule type" value="Genomic_DNA"/>
</dbReference>
<proteinExistence type="predicted"/>
<dbReference type="Proteomes" id="UP001589576">
    <property type="component" value="Unassembled WGS sequence"/>
</dbReference>
<accession>A0ABV5GB58</accession>
<sequence>MKSISERSYGARIGNAESMVAALLTFRDYQPIKPEYSISSFTDLINTTKGFNNTVAGNKQAYSLAVENRIQVFDKGQYSIDKVLSPVNGTVKVIYGRISKEARDVAGIISKIRGANNRKKVNVKSDQAIVSQSYQSYNSKAQFFADMIVNLTNFGTNYQPTQGEVKIAALNDLYTIAVGANNLVMNSFSNFVQTNATRIDSYYALSQMAVSIKDSVKAQYGFGSPEYQLIKGLKV</sequence>
<organism evidence="1 2">
    <name type="scientific">Flavobacterium paronense</name>
    <dbReference type="NCBI Taxonomy" id="1392775"/>
    <lineage>
        <taxon>Bacteria</taxon>
        <taxon>Pseudomonadati</taxon>
        <taxon>Bacteroidota</taxon>
        <taxon>Flavobacteriia</taxon>
        <taxon>Flavobacteriales</taxon>
        <taxon>Flavobacteriaceae</taxon>
        <taxon>Flavobacterium</taxon>
    </lineage>
</organism>
<name>A0ABV5GB58_9FLAO</name>
<evidence type="ECO:0000313" key="2">
    <source>
        <dbReference type="Proteomes" id="UP001589576"/>
    </source>
</evidence>
<dbReference type="RefSeq" id="WP_379691349.1">
    <property type="nucleotide sequence ID" value="NZ_JBHMFB010000003.1"/>
</dbReference>
<protein>
    <submittedName>
        <fullName evidence="1">Uncharacterized protein</fullName>
    </submittedName>
</protein>
<comment type="caution">
    <text evidence="1">The sequence shown here is derived from an EMBL/GenBank/DDBJ whole genome shotgun (WGS) entry which is preliminary data.</text>
</comment>
<reference evidence="1 2" key="1">
    <citation type="submission" date="2024-09" db="EMBL/GenBank/DDBJ databases">
        <authorList>
            <person name="Sun Q."/>
            <person name="Mori K."/>
        </authorList>
    </citation>
    <scope>NUCLEOTIDE SEQUENCE [LARGE SCALE GENOMIC DNA]</scope>
    <source>
        <strain evidence="1 2">CECT 8460</strain>
    </source>
</reference>
<evidence type="ECO:0000313" key="1">
    <source>
        <dbReference type="EMBL" id="MFB9088353.1"/>
    </source>
</evidence>
<keyword evidence="2" id="KW-1185">Reference proteome</keyword>
<gene>
    <name evidence="1" type="ORF">ACFFUU_01935</name>
</gene>